<reference evidence="1 2" key="1">
    <citation type="submission" date="2020-08" db="EMBL/GenBank/DDBJ databases">
        <title>A Genomic Blueprint of the Chicken Gut Microbiome.</title>
        <authorList>
            <person name="Gilroy R."/>
            <person name="Ravi A."/>
            <person name="Getino M."/>
            <person name="Pursley I."/>
            <person name="Horton D.L."/>
            <person name="Alikhan N.-F."/>
            <person name="Baker D."/>
            <person name="Gharbi K."/>
            <person name="Hall N."/>
            <person name="Watson M."/>
            <person name="Adriaenssens E.M."/>
            <person name="Foster-Nyarko E."/>
            <person name="Jarju S."/>
            <person name="Secka A."/>
            <person name="Antonio M."/>
            <person name="Oren A."/>
            <person name="Chaudhuri R."/>
            <person name="La Ragione R.M."/>
            <person name="Hildebrand F."/>
            <person name="Pallen M.J."/>
        </authorList>
    </citation>
    <scope>NUCLEOTIDE SEQUENCE [LARGE SCALE GENOMIC DNA]</scope>
    <source>
        <strain evidence="1 2">Sa1CVN1</strain>
    </source>
</reference>
<dbReference type="RefSeq" id="WP_013618688.1">
    <property type="nucleotide sequence ID" value="NZ_JACSPP010000002.1"/>
</dbReference>
<sequence length="548" mass="61668">MKPLTTIFCTLLFFCSCNNEIETTDIQKESNINREYQITYPLSKTESRSNSELDTSWETVQEITLPSGEPAYTPWNPEISSKTVPNEFSMDIKKEDGWNLIAHSMNNQEKGLNYLFFYNIYRGTLKVFYYLEENFNQTTGLWHVHIDKPQNLLAFTGLYAKAINASDKIQDIYCSNITINPSKAFTKGWNCFEVDLAYDPNFEDATLYIEPCGIIESNIEISGNYNSSSEGSIITIGADKQSGVLKGTGKDAEKYLSDESSKVAWENFPSTRTLSSSISERDSKSVDIGSIIKLGANFLQKVFSSEKKGEEYKLKFATQGSVTLKGDITTIVGGGFSPIAISIDKDKVGNLGVWGVEEQPTIQFNTLGRKKEVFTSGSPTFMTYGGTTPIYHIVINPDLSNKITNLKRDYETLIGTFSDSYTDKENQNSISGGMNYSAQGEHIYNDIYARIAPVFKVHFKNLNNNDTREVPPAIYLYGSKDGSGTPFGIKNNFIFGINVTFTAPDGREFMSTRSFRPLLEWRTDNLQQIYKQTAPNGHPDNFFLMYNY</sequence>
<evidence type="ECO:0008006" key="3">
    <source>
        <dbReference type="Google" id="ProtNLM"/>
    </source>
</evidence>
<comment type="caution">
    <text evidence="1">The sequence shown here is derived from an EMBL/GenBank/DDBJ whole genome shotgun (WGS) entry which is preliminary data.</text>
</comment>
<evidence type="ECO:0000313" key="2">
    <source>
        <dbReference type="Proteomes" id="UP000620874"/>
    </source>
</evidence>
<protein>
    <recommendedName>
        <fullName evidence="3">DUF4842 domain-containing protein</fullName>
    </recommendedName>
</protein>
<organism evidence="1 2">
    <name type="scientific">Phocaeicola intestinalis</name>
    <dbReference type="NCBI Taxonomy" id="2762212"/>
    <lineage>
        <taxon>Bacteria</taxon>
        <taxon>Pseudomonadati</taxon>
        <taxon>Bacteroidota</taxon>
        <taxon>Bacteroidia</taxon>
        <taxon>Bacteroidales</taxon>
        <taxon>Bacteroidaceae</taxon>
        <taxon>Phocaeicola</taxon>
    </lineage>
</organism>
<accession>A0ABR8Y459</accession>
<dbReference type="Proteomes" id="UP000620874">
    <property type="component" value="Unassembled WGS sequence"/>
</dbReference>
<gene>
    <name evidence="1" type="ORF">H9625_00720</name>
</gene>
<name>A0ABR8Y459_9BACT</name>
<keyword evidence="2" id="KW-1185">Reference proteome</keyword>
<evidence type="ECO:0000313" key="1">
    <source>
        <dbReference type="EMBL" id="MBD8038983.1"/>
    </source>
</evidence>
<dbReference type="EMBL" id="JACSPP010000002">
    <property type="protein sequence ID" value="MBD8038983.1"/>
    <property type="molecule type" value="Genomic_DNA"/>
</dbReference>
<proteinExistence type="predicted"/>
<dbReference type="PROSITE" id="PS51257">
    <property type="entry name" value="PROKAR_LIPOPROTEIN"/>
    <property type="match status" value="1"/>
</dbReference>